<sequence length="162" mass="18092">MGADNETVAYSTWDGENFDGLDLPLNSLASRLDTLADQHRSYPILHYYHSEESEHASAMAVAVFDESMTILRFGVPNDEQPNAVLVKNVRSRVRTTSKPNNAFMQPADEPPPPPDSDRLRSEGVPTVSDDEFADALDELSERRRKLLGIVTADAWHWPPIDS</sequence>
<feature type="region of interest" description="Disordered" evidence="1">
    <location>
        <begin position="89"/>
        <end position="130"/>
    </location>
</feature>
<dbReference type="Proteomes" id="UP001597085">
    <property type="component" value="Unassembled WGS sequence"/>
</dbReference>
<name>A0ABD6CSN7_9EURY</name>
<evidence type="ECO:0000313" key="2">
    <source>
        <dbReference type="EMBL" id="MFD1600822.1"/>
    </source>
</evidence>
<proteinExistence type="predicted"/>
<keyword evidence="3" id="KW-1185">Reference proteome</keyword>
<evidence type="ECO:0000313" key="3">
    <source>
        <dbReference type="Proteomes" id="UP001597085"/>
    </source>
</evidence>
<dbReference type="RefSeq" id="WP_256422929.1">
    <property type="nucleotide sequence ID" value="NZ_JANHDI010000016.1"/>
</dbReference>
<evidence type="ECO:0008006" key="4">
    <source>
        <dbReference type="Google" id="ProtNLM"/>
    </source>
</evidence>
<dbReference type="EMBL" id="JBHUDK010000018">
    <property type="protein sequence ID" value="MFD1600822.1"/>
    <property type="molecule type" value="Genomic_DNA"/>
</dbReference>
<dbReference type="AlphaFoldDB" id="A0ABD6CSN7"/>
<comment type="caution">
    <text evidence="2">The sequence shown here is derived from an EMBL/GenBank/DDBJ whole genome shotgun (WGS) entry which is preliminary data.</text>
</comment>
<protein>
    <recommendedName>
        <fullName evidence="4">Halobacterial output domain-containing protein</fullName>
    </recommendedName>
</protein>
<evidence type="ECO:0000256" key="1">
    <source>
        <dbReference type="SAM" id="MobiDB-lite"/>
    </source>
</evidence>
<reference evidence="2 3" key="1">
    <citation type="journal article" date="2019" name="Int. J. Syst. Evol. Microbiol.">
        <title>The Global Catalogue of Microorganisms (GCM) 10K type strain sequencing project: providing services to taxonomists for standard genome sequencing and annotation.</title>
        <authorList>
            <consortium name="The Broad Institute Genomics Platform"/>
            <consortium name="The Broad Institute Genome Sequencing Center for Infectious Disease"/>
            <person name="Wu L."/>
            <person name="Ma J."/>
        </authorList>
    </citation>
    <scope>NUCLEOTIDE SEQUENCE [LARGE SCALE GENOMIC DNA]</scope>
    <source>
        <strain evidence="2 3">CGMCC 1.12121</strain>
    </source>
</reference>
<gene>
    <name evidence="2" type="ORF">ACFSBX_17965</name>
</gene>
<organism evidence="2 3">
    <name type="scientific">Halobellus rarus</name>
    <dbReference type="NCBI Taxonomy" id="1126237"/>
    <lineage>
        <taxon>Archaea</taxon>
        <taxon>Methanobacteriati</taxon>
        <taxon>Methanobacteriota</taxon>
        <taxon>Stenosarchaea group</taxon>
        <taxon>Halobacteria</taxon>
        <taxon>Halobacteriales</taxon>
        <taxon>Haloferacaceae</taxon>
        <taxon>Halobellus</taxon>
    </lineage>
</organism>
<accession>A0ABD6CSN7</accession>